<feature type="domain" description="Peptidase M24" evidence="1">
    <location>
        <begin position="4"/>
        <end position="66"/>
    </location>
</feature>
<dbReference type="RefSeq" id="WP_395577964.1">
    <property type="nucleotide sequence ID" value="NZ_JAVCQK010000614.1"/>
</dbReference>
<name>A0ABW7NWK6_9PSED</name>
<proteinExistence type="predicted"/>
<dbReference type="Proteomes" id="UP001610657">
    <property type="component" value="Unassembled WGS sequence"/>
</dbReference>
<comment type="caution">
    <text evidence="2">The sequence shown here is derived from an EMBL/GenBank/DDBJ whole genome shotgun (WGS) entry which is preliminary data.</text>
</comment>
<sequence>SATDILKYVDIVNIDVAVMKEGWYGDSSRMDLVGEVSPLARRLVETNYEATRAGIHAVSPGATLVENGYYIQIVDHREV</sequence>
<feature type="non-terminal residue" evidence="2">
    <location>
        <position position="79"/>
    </location>
</feature>
<dbReference type="PANTHER" id="PTHR43330">
    <property type="entry name" value="METHIONINE AMINOPEPTIDASE"/>
    <property type="match status" value="1"/>
</dbReference>
<accession>A0ABW7NWK6</accession>
<feature type="non-terminal residue" evidence="2">
    <location>
        <position position="1"/>
    </location>
</feature>
<evidence type="ECO:0000259" key="1">
    <source>
        <dbReference type="Pfam" id="PF00557"/>
    </source>
</evidence>
<protein>
    <submittedName>
        <fullName evidence="2">M24 family metallopeptidase</fullName>
    </submittedName>
</protein>
<dbReference type="SUPFAM" id="SSF55920">
    <property type="entry name" value="Creatinase/aminopeptidase"/>
    <property type="match status" value="1"/>
</dbReference>
<evidence type="ECO:0000313" key="3">
    <source>
        <dbReference type="Proteomes" id="UP001610657"/>
    </source>
</evidence>
<dbReference type="PANTHER" id="PTHR43330:SF27">
    <property type="entry name" value="METHIONINE AMINOPEPTIDASE"/>
    <property type="match status" value="1"/>
</dbReference>
<gene>
    <name evidence="2" type="ORF">RA271_29615</name>
</gene>
<dbReference type="InterPro" id="IPR036005">
    <property type="entry name" value="Creatinase/aminopeptidase-like"/>
</dbReference>
<organism evidence="2 3">
    <name type="scientific">Pseudomonas syringae pv. tagetis</name>
    <dbReference type="NCBI Taxonomy" id="129140"/>
    <lineage>
        <taxon>Bacteria</taxon>
        <taxon>Pseudomonadati</taxon>
        <taxon>Pseudomonadota</taxon>
        <taxon>Gammaproteobacteria</taxon>
        <taxon>Pseudomonadales</taxon>
        <taxon>Pseudomonadaceae</taxon>
        <taxon>Pseudomonas</taxon>
    </lineage>
</organism>
<keyword evidence="3" id="KW-1185">Reference proteome</keyword>
<evidence type="ECO:0000313" key="2">
    <source>
        <dbReference type="EMBL" id="MFH7519262.1"/>
    </source>
</evidence>
<dbReference type="Gene3D" id="3.90.230.10">
    <property type="entry name" value="Creatinase/methionine aminopeptidase superfamily"/>
    <property type="match status" value="1"/>
</dbReference>
<dbReference type="EMBL" id="JAVCQK010000614">
    <property type="protein sequence ID" value="MFH7519262.1"/>
    <property type="molecule type" value="Genomic_DNA"/>
</dbReference>
<dbReference type="InterPro" id="IPR000994">
    <property type="entry name" value="Pept_M24"/>
</dbReference>
<dbReference type="Pfam" id="PF00557">
    <property type="entry name" value="Peptidase_M24"/>
    <property type="match status" value="1"/>
</dbReference>
<reference evidence="2 3" key="1">
    <citation type="submission" date="2023-08" db="EMBL/GenBank/DDBJ databases">
        <title>Genomic and mutational analysis of Pseudomonas syringae pv. tagetis EB037 pathogenicity on sunflower.</title>
        <authorList>
            <person name="Maul J.E."/>
        </authorList>
    </citation>
    <scope>NUCLEOTIDE SEQUENCE [LARGE SCALE GENOMIC DNA]</scope>
    <source>
        <strain evidence="2 3">EB037_T1</strain>
    </source>
</reference>